<dbReference type="EMBL" id="JNOC01000022">
    <property type="protein sequence ID" value="KPH56033.1"/>
    <property type="molecule type" value="Genomic_DNA"/>
</dbReference>
<proteinExistence type="predicted"/>
<organism evidence="1 2">
    <name type="scientific">Helicobacter pullorum</name>
    <dbReference type="NCBI Taxonomy" id="35818"/>
    <lineage>
        <taxon>Bacteria</taxon>
        <taxon>Pseudomonadati</taxon>
        <taxon>Campylobacterota</taxon>
        <taxon>Epsilonproteobacteria</taxon>
        <taxon>Campylobacterales</taxon>
        <taxon>Helicobacteraceae</taxon>
        <taxon>Helicobacter</taxon>
    </lineage>
</organism>
<evidence type="ECO:0000313" key="2">
    <source>
        <dbReference type="Proteomes" id="UP000037997"/>
    </source>
</evidence>
<accession>A0A0N1E9A1</accession>
<reference evidence="1 2" key="1">
    <citation type="submission" date="2014-06" db="EMBL/GenBank/DDBJ databases">
        <title>Helicobacter pullorum isolates in fresh chicken meat - phenotypic and genotypic features.</title>
        <authorList>
            <person name="Borges V."/>
            <person name="Santos A."/>
            <person name="Correia C.B."/>
            <person name="Saraiva M."/>
            <person name="Menard A."/>
            <person name="Vieira L."/>
            <person name="Sampaio D.A."/>
            <person name="Gomes J.P."/>
            <person name="Oleastro M."/>
        </authorList>
    </citation>
    <scope>NUCLEOTIDE SEQUENCE [LARGE SCALE GENOMIC DNA]</scope>
    <source>
        <strain evidence="1 2">229334/12</strain>
    </source>
</reference>
<dbReference type="PATRIC" id="fig|35818.11.peg.940"/>
<evidence type="ECO:0000313" key="1">
    <source>
        <dbReference type="EMBL" id="KPH56033.1"/>
    </source>
</evidence>
<dbReference type="Gene3D" id="3.40.50.150">
    <property type="entry name" value="Vaccinia Virus protein VP39"/>
    <property type="match status" value="1"/>
</dbReference>
<comment type="caution">
    <text evidence="1">The sequence shown here is derived from an EMBL/GenBank/DDBJ whole genome shotgun (WGS) entry which is preliminary data.</text>
</comment>
<dbReference type="SUPFAM" id="SSF53335">
    <property type="entry name" value="S-adenosyl-L-methionine-dependent methyltransferases"/>
    <property type="match status" value="1"/>
</dbReference>
<gene>
    <name evidence="1" type="ORF">HPU229334_04730</name>
</gene>
<name>A0A0N1E9A1_9HELI</name>
<dbReference type="Pfam" id="PF13489">
    <property type="entry name" value="Methyltransf_23"/>
    <property type="match status" value="1"/>
</dbReference>
<dbReference type="Proteomes" id="UP000037997">
    <property type="component" value="Unassembled WGS sequence"/>
</dbReference>
<dbReference type="AlphaFoldDB" id="A0A0N1E9A1"/>
<dbReference type="CDD" id="cd02440">
    <property type="entry name" value="AdoMet_MTases"/>
    <property type="match status" value="1"/>
</dbReference>
<dbReference type="InterPro" id="IPR029063">
    <property type="entry name" value="SAM-dependent_MTases_sf"/>
</dbReference>
<dbReference type="RefSeq" id="WP_054197813.1">
    <property type="nucleotide sequence ID" value="NZ_JNOC01000022.1"/>
</dbReference>
<protein>
    <recommendedName>
        <fullName evidence="3">Methyltransferase type 11 domain-containing protein</fullName>
    </recommendedName>
</protein>
<evidence type="ECO:0008006" key="3">
    <source>
        <dbReference type="Google" id="ProtNLM"/>
    </source>
</evidence>
<sequence>MDLLPRAKKYKKIQSVLDIGCGKQYLRDVLEQQQIPIQKYVGIDLYPHKKDTIICDLNNERLPNVGSFDLVVCAGFFEYMYDIKGVLEQIFDLKPFYILCSYNFSNLSLVHNPIWVKDMVTQKEMLDYFMEAGYNLFAYKTDENKKYLQTGYFLFASRKVLEIS</sequence>